<feature type="transmembrane region" description="Helical" evidence="13">
    <location>
        <begin position="188"/>
        <end position="209"/>
    </location>
</feature>
<feature type="transmembrane region" description="Helical" evidence="13">
    <location>
        <begin position="119"/>
        <end position="138"/>
    </location>
</feature>
<protein>
    <submittedName>
        <fullName evidence="15">Monovalent cation:proton antiporter-2 (CPA2) family protein</fullName>
    </submittedName>
</protein>
<dbReference type="Gene3D" id="3.40.50.720">
    <property type="entry name" value="NAD(P)-binding Rossmann-like Domain"/>
    <property type="match status" value="1"/>
</dbReference>
<dbReference type="GO" id="GO:0012505">
    <property type="term" value="C:endomembrane system"/>
    <property type="evidence" value="ECO:0007669"/>
    <property type="project" value="UniProtKB-SubCell"/>
</dbReference>
<dbReference type="GO" id="GO:0015297">
    <property type="term" value="F:antiporter activity"/>
    <property type="evidence" value="ECO:0007669"/>
    <property type="project" value="UniProtKB-KW"/>
</dbReference>
<evidence type="ECO:0000256" key="6">
    <source>
        <dbReference type="ARBA" id="ARBA00022538"/>
    </source>
</evidence>
<comment type="subcellular location">
    <subcellularLocation>
        <location evidence="1">Endomembrane system</location>
        <topology evidence="1">Multi-pass membrane protein</topology>
    </subcellularLocation>
</comment>
<evidence type="ECO:0000256" key="13">
    <source>
        <dbReference type="SAM" id="Phobius"/>
    </source>
</evidence>
<dbReference type="RefSeq" id="WP_407048262.1">
    <property type="nucleotide sequence ID" value="NZ_CP158568.1"/>
</dbReference>
<dbReference type="InterPro" id="IPR003148">
    <property type="entry name" value="RCK_N"/>
</dbReference>
<dbReference type="PRINTS" id="PR00335">
    <property type="entry name" value="KUPTAKETRKA"/>
</dbReference>
<organism evidence="15">
    <name type="scientific">Methyloraptor flagellatus</name>
    <dbReference type="NCBI Taxonomy" id="3162530"/>
    <lineage>
        <taxon>Bacteria</taxon>
        <taxon>Pseudomonadati</taxon>
        <taxon>Pseudomonadota</taxon>
        <taxon>Alphaproteobacteria</taxon>
        <taxon>Hyphomicrobiales</taxon>
        <taxon>Ancalomicrobiaceae</taxon>
        <taxon>Methyloraptor</taxon>
    </lineage>
</organism>
<feature type="transmembrane region" description="Helical" evidence="13">
    <location>
        <begin position="61"/>
        <end position="80"/>
    </location>
</feature>
<dbReference type="GO" id="GO:0015079">
    <property type="term" value="F:potassium ion transmembrane transporter activity"/>
    <property type="evidence" value="ECO:0007669"/>
    <property type="project" value="InterPro"/>
</dbReference>
<gene>
    <name evidence="15" type="ORF">ABS361_13735</name>
</gene>
<dbReference type="GO" id="GO:0005886">
    <property type="term" value="C:plasma membrane"/>
    <property type="evidence" value="ECO:0007669"/>
    <property type="project" value="InterPro"/>
</dbReference>
<dbReference type="PANTHER" id="PTHR46157">
    <property type="entry name" value="K(+) EFFLUX ANTIPORTER 3, CHLOROPLASTIC"/>
    <property type="match status" value="1"/>
</dbReference>
<feature type="transmembrane region" description="Helical" evidence="13">
    <location>
        <begin position="230"/>
        <end position="258"/>
    </location>
</feature>
<feature type="transmembrane region" description="Helical" evidence="13">
    <location>
        <begin position="363"/>
        <end position="384"/>
    </location>
</feature>
<comment type="similarity">
    <text evidence="2">Belongs to the monovalent cation:proton antiporter 2 (CPA2) transporter (TC 2.A.37) family.</text>
</comment>
<dbReference type="GO" id="GO:1902600">
    <property type="term" value="P:proton transmembrane transport"/>
    <property type="evidence" value="ECO:0007669"/>
    <property type="project" value="InterPro"/>
</dbReference>
<keyword evidence="9 13" id="KW-1133">Transmembrane helix</keyword>
<feature type="transmembrane region" description="Helical" evidence="13">
    <location>
        <begin position="158"/>
        <end position="176"/>
    </location>
</feature>
<evidence type="ECO:0000256" key="5">
    <source>
        <dbReference type="ARBA" id="ARBA00022475"/>
    </source>
</evidence>
<evidence type="ECO:0000256" key="8">
    <source>
        <dbReference type="ARBA" id="ARBA00022958"/>
    </source>
</evidence>
<proteinExistence type="inferred from homology"/>
<dbReference type="KEGG" id="mflg:ABS361_13735"/>
<dbReference type="AlphaFoldDB" id="A0AAU7X5Q4"/>
<evidence type="ECO:0000259" key="14">
    <source>
        <dbReference type="PROSITE" id="PS51201"/>
    </source>
</evidence>
<keyword evidence="10" id="KW-0406">Ion transport</keyword>
<evidence type="ECO:0000313" key="15">
    <source>
        <dbReference type="EMBL" id="XBY43160.1"/>
    </source>
</evidence>
<dbReference type="InterPro" id="IPR036291">
    <property type="entry name" value="NAD(P)-bd_dom_sf"/>
</dbReference>
<accession>A0AAU7X5Q4</accession>
<feature type="transmembrane region" description="Helical" evidence="13">
    <location>
        <begin position="92"/>
        <end position="113"/>
    </location>
</feature>
<evidence type="ECO:0000256" key="3">
    <source>
        <dbReference type="ARBA" id="ARBA00022448"/>
    </source>
</evidence>
<reference evidence="15" key="1">
    <citation type="submission" date="2024-06" db="EMBL/GenBank/DDBJ databases">
        <title>Methylostella associata gen. nov., sp. nov., a novel Ancalomicrobiaceae-affiliated facultatively methylotrophic bacteria that feed on methanotrophs of the genus Methylococcus.</title>
        <authorList>
            <person name="Saltykova V."/>
            <person name="Danilova O.V."/>
            <person name="Oshkin I.Y."/>
            <person name="Belova S.E."/>
            <person name="Pimenov N.V."/>
            <person name="Dedysh S.N."/>
        </authorList>
    </citation>
    <scope>NUCLEOTIDE SEQUENCE</scope>
    <source>
        <strain evidence="15">S20</strain>
    </source>
</reference>
<keyword evidence="4" id="KW-0050">Antiport</keyword>
<keyword evidence="6" id="KW-0633">Potassium transport</keyword>
<evidence type="ECO:0000256" key="7">
    <source>
        <dbReference type="ARBA" id="ARBA00022692"/>
    </source>
</evidence>
<dbReference type="EMBL" id="CP158568">
    <property type="protein sequence ID" value="XBY43160.1"/>
    <property type="molecule type" value="Genomic_DNA"/>
</dbReference>
<dbReference type="PANTHER" id="PTHR46157:SF8">
    <property type="entry name" value="GLUTATHIONE-REGULATED POTASSIUM-EFFLUX SYSTEM PROTEIN"/>
    <property type="match status" value="1"/>
</dbReference>
<evidence type="ECO:0000256" key="4">
    <source>
        <dbReference type="ARBA" id="ARBA00022449"/>
    </source>
</evidence>
<keyword evidence="5" id="KW-1003">Cell membrane</keyword>
<dbReference type="InterPro" id="IPR038770">
    <property type="entry name" value="Na+/solute_symporter_sf"/>
</dbReference>
<feature type="domain" description="RCK N-terminal" evidence="14">
    <location>
        <begin position="404"/>
        <end position="520"/>
    </location>
</feature>
<evidence type="ECO:0000256" key="12">
    <source>
        <dbReference type="SAM" id="MobiDB-lite"/>
    </source>
</evidence>
<keyword evidence="7 13" id="KW-0812">Transmembrane</keyword>
<feature type="region of interest" description="Disordered" evidence="12">
    <location>
        <begin position="569"/>
        <end position="610"/>
    </location>
</feature>
<keyword evidence="11 13" id="KW-0472">Membrane</keyword>
<dbReference type="InterPro" id="IPR004771">
    <property type="entry name" value="K/H_exchanger"/>
</dbReference>
<evidence type="ECO:0000256" key="11">
    <source>
        <dbReference type="ARBA" id="ARBA00023136"/>
    </source>
</evidence>
<evidence type="ECO:0000256" key="9">
    <source>
        <dbReference type="ARBA" id="ARBA00022989"/>
    </source>
</evidence>
<feature type="transmembrane region" description="Helical" evidence="13">
    <location>
        <begin position="299"/>
        <end position="320"/>
    </location>
</feature>
<dbReference type="InterPro" id="IPR006153">
    <property type="entry name" value="Cation/H_exchanger_TM"/>
</dbReference>
<name>A0AAU7X5Q4_9HYPH</name>
<feature type="transmembrane region" description="Helical" evidence="13">
    <location>
        <begin position="37"/>
        <end position="55"/>
    </location>
</feature>
<dbReference type="NCBIfam" id="TIGR00932">
    <property type="entry name" value="2a37"/>
    <property type="match status" value="1"/>
</dbReference>
<evidence type="ECO:0000256" key="1">
    <source>
        <dbReference type="ARBA" id="ARBA00004127"/>
    </source>
</evidence>
<dbReference type="FunFam" id="3.40.50.720:FF:000036">
    <property type="entry name" value="Glutathione-regulated potassium-efflux system protein KefB"/>
    <property type="match status" value="1"/>
</dbReference>
<keyword evidence="3" id="KW-0813">Transport</keyword>
<feature type="transmembrane region" description="Helical" evidence="13">
    <location>
        <begin position="12"/>
        <end position="30"/>
    </location>
</feature>
<dbReference type="Pfam" id="PF00999">
    <property type="entry name" value="Na_H_Exchanger"/>
    <property type="match status" value="1"/>
</dbReference>
<dbReference type="Pfam" id="PF02254">
    <property type="entry name" value="TrkA_N"/>
    <property type="match status" value="1"/>
</dbReference>
<sequence>MAVDAASPAVAFLQPLILIGAAVIMVPVFRRLGLGSILGYLAAGIAIGPSALKLFGFGGEIMHVAELGIVMFLFLIGLELKPSRLWSLRHVIFGLGGAQILATAALGTLVGVFGFNAPWRGALIVAFGMALSSTALAMQTLEEKGEVRTDYGEKAFGILLMQDLAIVPLLALVTLLSPVEKPGGDGILLAIAEMVVAVGGIVVAGRYLLNPLFRVLASAGAREIMTAAALFVVIGAASLVALAGLSMATGAFLAGVLLAESNFRHQLEADIEPFRGLLMGLFFMSVGMTVDPNVIVDQWARVLAGVIAVVGIKVAVTYALMRATRNDHDDAIRVALLLAQGGEFGFVLYANGVAADIIKDTDASLLVAVVTLSMAVTPLLVALAPRLMKRQAEEEIQEDFTEAQGSVLMIGFGRFGQVVSQLLNAEGIDVTAIDNDPEMIRAAGRFGFKVYYGDGTRLDVLRAAGAENAKLIAITTDKSDTTNRVVDLIKSEFPLAKVYARSFDRRHTLELLGRNVDYQIRETYESAIAFGRASLEELGLSPERTAEIEDDVRRRDMTRLTLQQAEGIMAGTPILQRPTPKAPTPEPLTQPKRSPKALNRESEDLTKVVD</sequence>
<keyword evidence="8" id="KW-0630">Potassium</keyword>
<dbReference type="InterPro" id="IPR006036">
    <property type="entry name" value="K_uptake_TrkA"/>
</dbReference>
<evidence type="ECO:0000256" key="10">
    <source>
        <dbReference type="ARBA" id="ARBA00023065"/>
    </source>
</evidence>
<feature type="transmembrane region" description="Helical" evidence="13">
    <location>
        <begin position="332"/>
        <end position="351"/>
    </location>
</feature>
<dbReference type="SUPFAM" id="SSF51735">
    <property type="entry name" value="NAD(P)-binding Rossmann-fold domains"/>
    <property type="match status" value="1"/>
</dbReference>
<dbReference type="Gene3D" id="1.20.1530.20">
    <property type="match status" value="1"/>
</dbReference>
<dbReference type="PROSITE" id="PS51201">
    <property type="entry name" value="RCK_N"/>
    <property type="match status" value="1"/>
</dbReference>
<feature type="compositionally biased region" description="Basic and acidic residues" evidence="12">
    <location>
        <begin position="598"/>
        <end position="610"/>
    </location>
</feature>
<evidence type="ECO:0000256" key="2">
    <source>
        <dbReference type="ARBA" id="ARBA00005551"/>
    </source>
</evidence>